<sequence>MLVCLLALSPMPARAASPSPAPVERRDDSGSLARAGFRGQWVSSACSGATLIALGLVLTATTRRRRSE</sequence>
<keyword evidence="4" id="KW-1185">Reference proteome</keyword>
<evidence type="ECO:0000313" key="4">
    <source>
        <dbReference type="Proteomes" id="UP000676967"/>
    </source>
</evidence>
<reference evidence="3 4" key="1">
    <citation type="submission" date="2020-08" db="EMBL/GenBank/DDBJ databases">
        <title>Whole genome shotgun sequence of Actinoplanes ianthinogenes NBRC 13996.</title>
        <authorList>
            <person name="Komaki H."/>
            <person name="Tamura T."/>
        </authorList>
    </citation>
    <scope>NUCLEOTIDE SEQUENCE [LARGE SCALE GENOMIC DNA]</scope>
    <source>
        <strain evidence="3 4">NBRC 13996</strain>
    </source>
</reference>
<evidence type="ECO:0000256" key="1">
    <source>
        <dbReference type="SAM" id="Phobius"/>
    </source>
</evidence>
<proteinExistence type="predicted"/>
<dbReference type="Proteomes" id="UP000676967">
    <property type="component" value="Chromosome"/>
</dbReference>
<name>A0ABM7LKV5_9ACTN</name>
<dbReference type="EMBL" id="AP023356">
    <property type="protein sequence ID" value="BCJ39865.1"/>
    <property type="molecule type" value="Genomic_DNA"/>
</dbReference>
<accession>A0ABM7LKV5</accession>
<keyword evidence="1" id="KW-0472">Membrane</keyword>
<feature type="chain" id="PRO_5045985133" evidence="2">
    <location>
        <begin position="16"/>
        <end position="68"/>
    </location>
</feature>
<organism evidence="3 4">
    <name type="scientific">Actinoplanes ianthinogenes</name>
    <dbReference type="NCBI Taxonomy" id="122358"/>
    <lineage>
        <taxon>Bacteria</taxon>
        <taxon>Bacillati</taxon>
        <taxon>Actinomycetota</taxon>
        <taxon>Actinomycetes</taxon>
        <taxon>Micromonosporales</taxon>
        <taxon>Micromonosporaceae</taxon>
        <taxon>Actinoplanes</taxon>
    </lineage>
</organism>
<protein>
    <submittedName>
        <fullName evidence="3">Uncharacterized protein</fullName>
    </submittedName>
</protein>
<keyword evidence="1" id="KW-1133">Transmembrane helix</keyword>
<evidence type="ECO:0000313" key="3">
    <source>
        <dbReference type="EMBL" id="BCJ39865.1"/>
    </source>
</evidence>
<keyword evidence="2" id="KW-0732">Signal</keyword>
<keyword evidence="1" id="KW-0812">Transmembrane</keyword>
<gene>
    <name evidence="3" type="ORF">Aiant_05220</name>
</gene>
<feature type="transmembrane region" description="Helical" evidence="1">
    <location>
        <begin position="39"/>
        <end position="60"/>
    </location>
</feature>
<feature type="signal peptide" evidence="2">
    <location>
        <begin position="1"/>
        <end position="15"/>
    </location>
</feature>
<evidence type="ECO:0000256" key="2">
    <source>
        <dbReference type="SAM" id="SignalP"/>
    </source>
</evidence>